<evidence type="ECO:0000259" key="1">
    <source>
        <dbReference type="PROSITE" id="PS51208"/>
    </source>
</evidence>
<dbReference type="STRING" id="762983.HMPREF9444_01158"/>
<dbReference type="SMART" id="SM00869">
    <property type="entry name" value="Autotransporter"/>
    <property type="match status" value="1"/>
</dbReference>
<dbReference type="eggNOG" id="COG4625">
    <property type="taxonomic scope" value="Bacteria"/>
</dbReference>
<dbReference type="AlphaFoldDB" id="E8LKC0"/>
<name>E8LKC0_SUCHY</name>
<dbReference type="SUPFAM" id="SSF55486">
    <property type="entry name" value="Metalloproteases ('zincins'), catalytic domain"/>
    <property type="match status" value="1"/>
</dbReference>
<accession>E8LKC0</accession>
<dbReference type="HOGENOM" id="CLU_009848_0_0_6"/>
<reference evidence="2 3" key="1">
    <citation type="submission" date="2011-01" db="EMBL/GenBank/DDBJ databases">
        <authorList>
            <person name="Weinstock G."/>
            <person name="Sodergren E."/>
            <person name="Clifton S."/>
            <person name="Fulton L."/>
            <person name="Fulton B."/>
            <person name="Courtney L."/>
            <person name="Fronick C."/>
            <person name="Harrison M."/>
            <person name="Strong C."/>
            <person name="Farmer C."/>
            <person name="Delahaunty K."/>
            <person name="Markovic C."/>
            <person name="Hall O."/>
            <person name="Minx P."/>
            <person name="Tomlinson C."/>
            <person name="Mitreva M."/>
            <person name="Hou S."/>
            <person name="Chen J."/>
            <person name="Wollam A."/>
            <person name="Pepin K.H."/>
            <person name="Johnson M."/>
            <person name="Bhonagiri V."/>
            <person name="Zhang X."/>
            <person name="Suruliraj S."/>
            <person name="Warren W."/>
            <person name="Chinwalla A."/>
            <person name="Mardis E.R."/>
            <person name="Wilson R.K."/>
        </authorList>
    </citation>
    <scope>NUCLEOTIDE SEQUENCE [LARGE SCALE GENOMIC DNA]</scope>
    <source>
        <strain evidence="3">DSM 22608 / JCM 16073 / KCTC 15190 / YIT 12066</strain>
    </source>
</reference>
<dbReference type="EMBL" id="AEVO01000053">
    <property type="protein sequence ID" value="EFY07045.1"/>
    <property type="molecule type" value="Genomic_DNA"/>
</dbReference>
<dbReference type="Proteomes" id="UP000018458">
    <property type="component" value="Unassembled WGS sequence"/>
</dbReference>
<sequence>MKNKILAGKKIYNCKCRKHMTLQRSALSVAVSMLCSLPLQQSEASTLYLINYKGKPMFELQVLNAGENMQKLPDAFSDGEEDEFSTAQRNLKDEEISGLIMAGSLWAEILGPGTVNTSPVKVQVLGLDEQLGNAAATSYPNLNASGKPESVVGPLGQFTMNKPAQLPAFVFISEGLDFNYPTTWYTLPDGDGFDYAATVFHEFGHALGVGFLEGYDLNFNNFLYDCCDVQYSTEKELVALNSYNTDDSEENIFLVGDGAQSGVYFKGQHVSEVLAGSDLKGIPVNGVEYNQDWNQFFELSHFELDRSMMSHQNYRNYTFFMEAELAAFQDLGYTIDRKNFYGRSIYANNQTIVNTQGFYARTADGSAYINGQPNTATLGTGLHVYGKNNKITQAADLLAGGTGGVGIRVDGSENKITIADAVQVRADGLNGTGVLFAYGSDQELNAQGTITALGEGGVALRFDFGGNLLGNETEYRGSYIWTSVDEKDVFNSYCYFDECSGEWSLAKKDNNGFEITNFGALMGEVNITGTVAGNAAAVYISDNALVQEINVLPGAQIVGNIISNWDPDNEYITAFVKENKDFDLTTDLIFGAGDTDRKFAMTLYGSIYGPESLDVNLTDGELTVLGTTQTLSLSNNGKLSLLGSDANGYALKTQTISLGENSVLRLPSAANVSAESAKLDGTLTMLLPRAYYSNNQETKTSLKIEYNNKSEDNFDTVKIDALSPTLNITNLESGSNSNTGQTEYFASGKVYRNPDAYARYADSVAAASTGYALVHLADSADSPYADLISALDFSSLSGSSIRKALHSVSAESYSAAAQASLRLLNAQDRKLFYRLWADPIEEIYGTKIYGDVLYSVYDSDGASWESDGYSAVIGADTKLTGALTLGVNLTLNSLNTDIKGNNGAEAKAQSALLGLRGLYRPHSDGFYLQGSIRAGMQYGDMDRIVSVNGYRATMDSDWLSFIGSVQAAAGYDLLFTNDNSTLCTGPFAAAHYSLIRTPDIDESGSAAINIDGTTYDSLPLELGWRFKLQQKNTSGSSFMLFADASYFYDVTYNKDHTTASFKYTKAPTFDSELKRDGSYGIYLNLGAELELTSGFSAGLTCGAETGSELTGFNISADFNYRF</sequence>
<dbReference type="InterPro" id="IPR036709">
    <property type="entry name" value="Autotransporte_beta_dom_sf"/>
</dbReference>
<dbReference type="InterPro" id="IPR005546">
    <property type="entry name" value="Autotransporte_beta"/>
</dbReference>
<keyword evidence="3" id="KW-1185">Reference proteome</keyword>
<dbReference type="RefSeq" id="WP_009143358.1">
    <property type="nucleotide sequence ID" value="NZ_GL830989.1"/>
</dbReference>
<dbReference type="PROSITE" id="PS51208">
    <property type="entry name" value="AUTOTRANSPORTER"/>
    <property type="match status" value="1"/>
</dbReference>
<proteinExistence type="predicted"/>
<organism evidence="2 3">
    <name type="scientific">Succinatimonas hippei (strain DSM 22608 / JCM 16073 / KCTC 15190 / YIT 12066)</name>
    <dbReference type="NCBI Taxonomy" id="762983"/>
    <lineage>
        <taxon>Bacteria</taxon>
        <taxon>Pseudomonadati</taxon>
        <taxon>Pseudomonadota</taxon>
        <taxon>Gammaproteobacteria</taxon>
        <taxon>Aeromonadales</taxon>
        <taxon>Succinivibrionaceae</taxon>
        <taxon>Succinatimonas</taxon>
    </lineage>
</organism>
<dbReference type="Gene3D" id="2.40.128.130">
    <property type="entry name" value="Autotransporter beta-domain"/>
    <property type="match status" value="1"/>
</dbReference>
<feature type="domain" description="Autotransporter" evidence="1">
    <location>
        <begin position="841"/>
        <end position="1122"/>
    </location>
</feature>
<comment type="caution">
    <text evidence="2">The sequence shown here is derived from an EMBL/GenBank/DDBJ whole genome shotgun (WGS) entry which is preliminary data.</text>
</comment>
<dbReference type="Pfam" id="PF03797">
    <property type="entry name" value="Autotransporter"/>
    <property type="match status" value="1"/>
</dbReference>
<evidence type="ECO:0000313" key="2">
    <source>
        <dbReference type="EMBL" id="EFY07045.1"/>
    </source>
</evidence>
<gene>
    <name evidence="2" type="ORF">HMPREF9444_01158</name>
</gene>
<protein>
    <submittedName>
        <fullName evidence="2">Outer membrane autotransporter barrel domain protein</fullName>
    </submittedName>
</protein>
<evidence type="ECO:0000313" key="3">
    <source>
        <dbReference type="Proteomes" id="UP000018458"/>
    </source>
</evidence>
<dbReference type="SUPFAM" id="SSF103515">
    <property type="entry name" value="Autotransporter"/>
    <property type="match status" value="1"/>
</dbReference>